<keyword evidence="2" id="KW-1185">Reference proteome</keyword>
<dbReference type="Gramene" id="OIW19387">
    <property type="protein sequence ID" value="OIW19387"/>
    <property type="gene ID" value="TanjilG_16860"/>
</dbReference>
<sequence>MARQSAHRHWNKLQQNILMQQNAEWTLMHIYQVCSLKEQRSISNRLMLSQPNINQVLDHLGLMDVDINKDKHGNNNAGRIIWVNLIRLMIY</sequence>
<dbReference type="Proteomes" id="UP000188354">
    <property type="component" value="Unassembled WGS sequence"/>
</dbReference>
<comment type="caution">
    <text evidence="1">The sequence shown here is derived from an EMBL/GenBank/DDBJ whole genome shotgun (WGS) entry which is preliminary data.</text>
</comment>
<evidence type="ECO:0000313" key="1">
    <source>
        <dbReference type="EMBL" id="OIW19387.1"/>
    </source>
</evidence>
<name>A0A394DFZ0_LUPAN</name>
<dbReference type="AlphaFoldDB" id="A0A394DFZ0"/>
<organism evidence="1 2">
    <name type="scientific">Lupinus angustifolius</name>
    <name type="common">Narrow-leaved blue lupine</name>
    <dbReference type="NCBI Taxonomy" id="3871"/>
    <lineage>
        <taxon>Eukaryota</taxon>
        <taxon>Viridiplantae</taxon>
        <taxon>Streptophyta</taxon>
        <taxon>Embryophyta</taxon>
        <taxon>Tracheophyta</taxon>
        <taxon>Spermatophyta</taxon>
        <taxon>Magnoliopsida</taxon>
        <taxon>eudicotyledons</taxon>
        <taxon>Gunneridae</taxon>
        <taxon>Pentapetalae</taxon>
        <taxon>rosids</taxon>
        <taxon>fabids</taxon>
        <taxon>Fabales</taxon>
        <taxon>Fabaceae</taxon>
        <taxon>Papilionoideae</taxon>
        <taxon>50 kb inversion clade</taxon>
        <taxon>genistoids sensu lato</taxon>
        <taxon>core genistoids</taxon>
        <taxon>Genisteae</taxon>
        <taxon>Lupinus</taxon>
    </lineage>
</organism>
<reference evidence="1 2" key="1">
    <citation type="journal article" date="2017" name="Plant Biotechnol. J.">
        <title>A comprehensive draft genome sequence for lupin (Lupinus angustifolius), an emerging health food: insights into plant-microbe interactions and legume evolution.</title>
        <authorList>
            <person name="Hane J.K."/>
            <person name="Ming Y."/>
            <person name="Kamphuis L.G."/>
            <person name="Nelson M.N."/>
            <person name="Garg G."/>
            <person name="Atkins C.A."/>
            <person name="Bayer P.E."/>
            <person name="Bravo A."/>
            <person name="Bringans S."/>
            <person name="Cannon S."/>
            <person name="Edwards D."/>
            <person name="Foley R."/>
            <person name="Gao L.L."/>
            <person name="Harrison M.J."/>
            <person name="Huang W."/>
            <person name="Hurgobin B."/>
            <person name="Li S."/>
            <person name="Liu C.W."/>
            <person name="McGrath A."/>
            <person name="Morahan G."/>
            <person name="Murray J."/>
            <person name="Weller J."/>
            <person name="Jian J."/>
            <person name="Singh K.B."/>
        </authorList>
    </citation>
    <scope>NUCLEOTIDE SEQUENCE [LARGE SCALE GENOMIC DNA]</scope>
    <source>
        <strain evidence="2">cv. Tanjil</strain>
        <tissue evidence="1">Whole plant</tissue>
    </source>
</reference>
<proteinExistence type="predicted"/>
<dbReference type="EMBL" id="MLAU01002523">
    <property type="protein sequence ID" value="OIW19387.1"/>
    <property type="molecule type" value="Genomic_DNA"/>
</dbReference>
<accession>A0A394DFZ0</accession>
<protein>
    <submittedName>
        <fullName evidence="1">Uncharacterized protein</fullName>
    </submittedName>
</protein>
<evidence type="ECO:0000313" key="2">
    <source>
        <dbReference type="Proteomes" id="UP000188354"/>
    </source>
</evidence>
<gene>
    <name evidence="1" type="ORF">TanjilG_16860</name>
</gene>